<evidence type="ECO:0000313" key="1">
    <source>
        <dbReference type="EMBL" id="KKL25351.1"/>
    </source>
</evidence>
<organism evidence="1">
    <name type="scientific">marine sediment metagenome</name>
    <dbReference type="NCBI Taxonomy" id="412755"/>
    <lineage>
        <taxon>unclassified sequences</taxon>
        <taxon>metagenomes</taxon>
        <taxon>ecological metagenomes</taxon>
    </lineage>
</organism>
<comment type="caution">
    <text evidence="1">The sequence shown here is derived from an EMBL/GenBank/DDBJ whole genome shotgun (WGS) entry which is preliminary data.</text>
</comment>
<dbReference type="Gene3D" id="1.10.150.80">
    <property type="entry name" value="HRDC domain"/>
    <property type="match status" value="1"/>
</dbReference>
<dbReference type="EMBL" id="LAZR01036247">
    <property type="protein sequence ID" value="KKL25351.1"/>
    <property type="molecule type" value="Genomic_DNA"/>
</dbReference>
<proteinExistence type="predicted"/>
<dbReference type="InterPro" id="IPR044876">
    <property type="entry name" value="HRDC_dom_sf"/>
</dbReference>
<gene>
    <name evidence="1" type="ORF">LCGC14_2406200</name>
</gene>
<dbReference type="AlphaFoldDB" id="A0A0F9E673"/>
<dbReference type="GO" id="GO:0000166">
    <property type="term" value="F:nucleotide binding"/>
    <property type="evidence" value="ECO:0007669"/>
    <property type="project" value="InterPro"/>
</dbReference>
<protein>
    <recommendedName>
        <fullName evidence="2">HRDC domain-containing protein</fullName>
    </recommendedName>
</protein>
<accession>A0A0F9E673</accession>
<evidence type="ECO:0008006" key="2">
    <source>
        <dbReference type="Google" id="ProtNLM"/>
    </source>
</evidence>
<reference evidence="1" key="1">
    <citation type="journal article" date="2015" name="Nature">
        <title>Complex archaea that bridge the gap between prokaryotes and eukaryotes.</title>
        <authorList>
            <person name="Spang A."/>
            <person name="Saw J.H."/>
            <person name="Jorgensen S.L."/>
            <person name="Zaremba-Niedzwiedzka K."/>
            <person name="Martijn J."/>
            <person name="Lind A.E."/>
            <person name="van Eijk R."/>
            <person name="Schleper C."/>
            <person name="Guy L."/>
            <person name="Ettema T.J."/>
        </authorList>
    </citation>
    <scope>NUCLEOTIDE SEQUENCE</scope>
</reference>
<dbReference type="SUPFAM" id="SSF47819">
    <property type="entry name" value="HRDC-like"/>
    <property type="match status" value="2"/>
</dbReference>
<sequence length="122" mass="13706">PASTAELSAVRGFPRPLARRRGRDVLRALKRGRDLPDRDLPQAAARESNPRLVAWAMDAGRDICAKAGIDHTVFASRRNYIDLVEAIRAGRTDTSELRLLTGWRQEFAGEALRTMIARQLRK</sequence>
<dbReference type="InterPro" id="IPR010997">
    <property type="entry name" value="HRDC-like_sf"/>
</dbReference>
<feature type="non-terminal residue" evidence="1">
    <location>
        <position position="1"/>
    </location>
</feature>
<name>A0A0F9E673_9ZZZZ</name>